<evidence type="ECO:0000259" key="1">
    <source>
        <dbReference type="PROSITE" id="PS50181"/>
    </source>
</evidence>
<dbReference type="PANTHER" id="PTHR13318">
    <property type="entry name" value="PARTNER OF PAIRED, ISOFORM B-RELATED"/>
    <property type="match status" value="1"/>
</dbReference>
<organism evidence="4">
    <name type="scientific">Soboliphyme baturini</name>
    <dbReference type="NCBI Taxonomy" id="241478"/>
    <lineage>
        <taxon>Eukaryota</taxon>
        <taxon>Metazoa</taxon>
        <taxon>Ecdysozoa</taxon>
        <taxon>Nematoda</taxon>
        <taxon>Enoplea</taxon>
        <taxon>Dorylaimia</taxon>
        <taxon>Dioctophymatida</taxon>
        <taxon>Dioctophymatoidea</taxon>
        <taxon>Soboliphymatidae</taxon>
        <taxon>Soboliphyme</taxon>
    </lineage>
</organism>
<dbReference type="GO" id="GO:0031146">
    <property type="term" value="P:SCF-dependent proteasomal ubiquitin-dependent protein catabolic process"/>
    <property type="evidence" value="ECO:0007669"/>
    <property type="project" value="TreeGrafter"/>
</dbReference>
<dbReference type="GO" id="GO:0019005">
    <property type="term" value="C:SCF ubiquitin ligase complex"/>
    <property type="evidence" value="ECO:0007669"/>
    <property type="project" value="TreeGrafter"/>
</dbReference>
<dbReference type="EMBL" id="UZAM01018316">
    <property type="protein sequence ID" value="VDP50311.1"/>
    <property type="molecule type" value="Genomic_DNA"/>
</dbReference>
<keyword evidence="3" id="KW-1185">Reference proteome</keyword>
<dbReference type="Gene3D" id="3.80.10.10">
    <property type="entry name" value="Ribonuclease Inhibitor"/>
    <property type="match status" value="2"/>
</dbReference>
<proteinExistence type="predicted"/>
<dbReference type="PROSITE" id="PS50181">
    <property type="entry name" value="FBOX"/>
    <property type="match status" value="1"/>
</dbReference>
<protein>
    <submittedName>
        <fullName evidence="4">F-box domain-containing protein</fullName>
    </submittedName>
</protein>
<evidence type="ECO:0000313" key="4">
    <source>
        <dbReference type="WBParaSite" id="SBAD_0001303201-mRNA-1"/>
    </source>
</evidence>
<dbReference type="AlphaFoldDB" id="A0A183J9S4"/>
<reference evidence="4" key="1">
    <citation type="submission" date="2016-06" db="UniProtKB">
        <authorList>
            <consortium name="WormBaseParasite"/>
        </authorList>
    </citation>
    <scope>IDENTIFICATION</scope>
</reference>
<evidence type="ECO:0000313" key="3">
    <source>
        <dbReference type="Proteomes" id="UP000270296"/>
    </source>
</evidence>
<sequence length="415" mass="47594">MSSLQLPDVILERIFRMLSMDDWRSCEKTCRRFWVFFARIMWPRVKRLDINKTLSKRFFVDEHRLNLNLLRYLFLKCVALRSVSIDPLGKNKYHFQAVCWISHSCLEQLCNICPLLTELCFRSCVFSSFYVFKYLQHLPPTLKALKVEWCRVDESGHDGTVDGAVSSILSCLHKLETFSLRGTCYGTCRMTDRSLERLPTSLKIIDLSENFETRIANLNWSRFLSRLQELHLERVSVTSHDLQCLCQSCPDLKSLTLAYADQISDFSTIAVLRELRGLKLDGNRTHVIDDALAKICNGCTRLVSLSLDCCCALTVSGIKNLAKLPQLEFLNLNSIRCVNDECLETICSSCTHLSNLQIKYCKQLTIQGLLCLLKLSQLERVGLSGQDAVDAQLLDQLRSLRTLKCIETENCQHLK</sequence>
<dbReference type="Pfam" id="PF12937">
    <property type="entry name" value="F-box-like"/>
    <property type="match status" value="1"/>
</dbReference>
<dbReference type="WBParaSite" id="SBAD_0001303201-mRNA-1">
    <property type="protein sequence ID" value="SBAD_0001303201-mRNA-1"/>
    <property type="gene ID" value="SBAD_0001303201"/>
</dbReference>
<gene>
    <name evidence="2" type="ORF">SBAD_LOCUS12622</name>
</gene>
<dbReference type="InterPro" id="IPR001810">
    <property type="entry name" value="F-box_dom"/>
</dbReference>
<evidence type="ECO:0000313" key="2">
    <source>
        <dbReference type="EMBL" id="VDP50311.1"/>
    </source>
</evidence>
<dbReference type="SMART" id="SM00367">
    <property type="entry name" value="LRR_CC"/>
    <property type="match status" value="4"/>
</dbReference>
<dbReference type="OrthoDB" id="549243at2759"/>
<feature type="domain" description="F-box" evidence="1">
    <location>
        <begin position="1"/>
        <end position="45"/>
    </location>
</feature>
<dbReference type="PANTHER" id="PTHR13318:SF95">
    <property type="entry name" value="F-BOX PROTEIN YLR352W"/>
    <property type="match status" value="1"/>
</dbReference>
<name>A0A183J9S4_9BILA</name>
<reference evidence="2 3" key="2">
    <citation type="submission" date="2018-11" db="EMBL/GenBank/DDBJ databases">
        <authorList>
            <consortium name="Pathogen Informatics"/>
        </authorList>
    </citation>
    <scope>NUCLEOTIDE SEQUENCE [LARGE SCALE GENOMIC DNA]</scope>
</reference>
<dbReference type="Proteomes" id="UP000270296">
    <property type="component" value="Unassembled WGS sequence"/>
</dbReference>
<dbReference type="InterPro" id="IPR006553">
    <property type="entry name" value="Leu-rich_rpt_Cys-con_subtyp"/>
</dbReference>
<accession>A0A183J9S4</accession>
<dbReference type="InterPro" id="IPR032675">
    <property type="entry name" value="LRR_dom_sf"/>
</dbReference>
<dbReference type="SUPFAM" id="SSF52047">
    <property type="entry name" value="RNI-like"/>
    <property type="match status" value="1"/>
</dbReference>